<feature type="transmembrane region" description="Helical" evidence="1">
    <location>
        <begin position="72"/>
        <end position="96"/>
    </location>
</feature>
<evidence type="ECO:0008006" key="4">
    <source>
        <dbReference type="Google" id="ProtNLM"/>
    </source>
</evidence>
<gene>
    <name evidence="2" type="ORF">A3G90_00105</name>
</gene>
<evidence type="ECO:0000313" key="3">
    <source>
        <dbReference type="Proteomes" id="UP000177325"/>
    </source>
</evidence>
<accession>A0A1F6FHP4</accession>
<proteinExistence type="predicted"/>
<dbReference type="InterPro" id="IPR010773">
    <property type="entry name" value="Mycophage_PG1_Gp7"/>
</dbReference>
<dbReference type="Proteomes" id="UP000177325">
    <property type="component" value="Unassembled WGS sequence"/>
</dbReference>
<organism evidence="2 3">
    <name type="scientific">Candidatus Kaiserbacteria bacterium RIFCSPLOWO2_12_FULL_45_26</name>
    <dbReference type="NCBI Taxonomy" id="1798525"/>
    <lineage>
        <taxon>Bacteria</taxon>
        <taxon>Candidatus Kaiseribacteriota</taxon>
    </lineage>
</organism>
<keyword evidence="1" id="KW-0812">Transmembrane</keyword>
<keyword evidence="1" id="KW-0472">Membrane</keyword>
<evidence type="ECO:0000256" key="1">
    <source>
        <dbReference type="SAM" id="Phobius"/>
    </source>
</evidence>
<name>A0A1F6FHP4_9BACT</name>
<protein>
    <recommendedName>
        <fullName evidence="4">Sporulation protein</fullName>
    </recommendedName>
</protein>
<dbReference type="Pfam" id="PF07098">
    <property type="entry name" value="DUF1360"/>
    <property type="match status" value="1"/>
</dbReference>
<reference evidence="2 3" key="1">
    <citation type="journal article" date="2016" name="Nat. Commun.">
        <title>Thousands of microbial genomes shed light on interconnected biogeochemical processes in an aquifer system.</title>
        <authorList>
            <person name="Anantharaman K."/>
            <person name="Brown C.T."/>
            <person name="Hug L.A."/>
            <person name="Sharon I."/>
            <person name="Castelle C.J."/>
            <person name="Probst A.J."/>
            <person name="Thomas B.C."/>
            <person name="Singh A."/>
            <person name="Wilkins M.J."/>
            <person name="Karaoz U."/>
            <person name="Brodie E.L."/>
            <person name="Williams K.H."/>
            <person name="Hubbard S.S."/>
            <person name="Banfield J.F."/>
        </authorList>
    </citation>
    <scope>NUCLEOTIDE SEQUENCE [LARGE SCALE GENOMIC DNA]</scope>
</reference>
<dbReference type="STRING" id="1798525.A3G90_00105"/>
<keyword evidence="1" id="KW-1133">Transmembrane helix</keyword>
<evidence type="ECO:0000313" key="2">
    <source>
        <dbReference type="EMBL" id="OGG85382.1"/>
    </source>
</evidence>
<dbReference type="EMBL" id="MFMM01000001">
    <property type="protein sequence ID" value="OGG85382.1"/>
    <property type="molecule type" value="Genomic_DNA"/>
</dbReference>
<feature type="transmembrane region" description="Helical" evidence="1">
    <location>
        <begin position="102"/>
        <end position="123"/>
    </location>
</feature>
<comment type="caution">
    <text evidence="2">The sequence shown here is derived from an EMBL/GenBank/DDBJ whole genome shotgun (WGS) entry which is preliminary data.</text>
</comment>
<sequence>MAAIILETEARIPLAELELVDYVLITLATWRLVRLFVYDAITKFIREQFWDVVKVGKGSELEKPRFGPRRTIADLLSCPWCFGVWAAAVVIFFYLITPYAVYPVMLLAISAVATFLQLLSNLIGHKAEQLKNQNE</sequence>
<dbReference type="AlphaFoldDB" id="A0A1F6FHP4"/>